<proteinExistence type="predicted"/>
<dbReference type="GO" id="GO:0005634">
    <property type="term" value="C:nucleus"/>
    <property type="evidence" value="ECO:0007669"/>
    <property type="project" value="UniProtKB-SubCell"/>
</dbReference>
<evidence type="ECO:0000259" key="6">
    <source>
        <dbReference type="Pfam" id="PF04937"/>
    </source>
</evidence>
<keyword evidence="5" id="KW-0539">Nucleus</keyword>
<keyword evidence="2" id="KW-0479">Metal-binding</keyword>
<dbReference type="Pfam" id="PF04937">
    <property type="entry name" value="DUF659"/>
    <property type="match status" value="1"/>
</dbReference>
<dbReference type="GO" id="GO:0008270">
    <property type="term" value="F:zinc ion binding"/>
    <property type="evidence" value="ECO:0007669"/>
    <property type="project" value="UniProtKB-KW"/>
</dbReference>
<dbReference type="InterPro" id="IPR052035">
    <property type="entry name" value="ZnF_BED_domain_contain"/>
</dbReference>
<organism evidence="7 8">
    <name type="scientific">Romanomermis culicivorax</name>
    <name type="common">Nematode worm</name>
    <dbReference type="NCBI Taxonomy" id="13658"/>
    <lineage>
        <taxon>Eukaryota</taxon>
        <taxon>Metazoa</taxon>
        <taxon>Ecdysozoa</taxon>
        <taxon>Nematoda</taxon>
        <taxon>Enoplea</taxon>
        <taxon>Dorylaimia</taxon>
        <taxon>Mermithida</taxon>
        <taxon>Mermithoidea</taxon>
        <taxon>Mermithidae</taxon>
        <taxon>Romanomermis</taxon>
    </lineage>
</organism>
<evidence type="ECO:0000256" key="3">
    <source>
        <dbReference type="ARBA" id="ARBA00022771"/>
    </source>
</evidence>
<evidence type="ECO:0000313" key="7">
    <source>
        <dbReference type="Proteomes" id="UP000887565"/>
    </source>
</evidence>
<evidence type="ECO:0000313" key="8">
    <source>
        <dbReference type="WBParaSite" id="nRc.2.0.1.t29547-RA"/>
    </source>
</evidence>
<name>A0A915JUS9_ROMCU</name>
<evidence type="ECO:0000256" key="5">
    <source>
        <dbReference type="ARBA" id="ARBA00023242"/>
    </source>
</evidence>
<dbReference type="AlphaFoldDB" id="A0A915JUS9"/>
<dbReference type="SUPFAM" id="SSF53098">
    <property type="entry name" value="Ribonuclease H-like"/>
    <property type="match status" value="1"/>
</dbReference>
<keyword evidence="7" id="KW-1185">Reference proteome</keyword>
<keyword evidence="4" id="KW-0862">Zinc</keyword>
<sequence length="443" mass="50366">MSSNECPEKNLRKESKFFLKLELGIYKTFYGLKIGKIFGASRRVNEYNIFYLYILPERKRFLFEQCWLNYTSFFGLFNLGISLPSRKQLAGPLLDDCYLEMKRKVDQILSSVNAVCLITDAWTNISGESVVNYIAASPKKTFFIESVVTGDQSHTDDYIAKDIARVIDSIACDVVGVVTDNTNANKAAWKILEQKYPDKFFQGCASHALHLLVKDIFSDSKSKPKNFPFDYLTDFADKCKDIVVFFKNHHALNHTLHNMQAEKLVLPAATRWGSLYGCFKSLLASEEVLFSIVNTSDFISKSPANQKKARLQIKDTISGSCFVKILKKALAILGPIDDLIVLFQNDSLPISDVYIGFLNLPEKYEISEADEKMLEAAEISYIKSLIKSRFQFIYGDAHGLGYILDPRYVGEKMERDLRSFESIGHTPWAIDVNNYLKIIVPIK</sequence>
<accession>A0A915JUS9</accession>
<dbReference type="InterPro" id="IPR007021">
    <property type="entry name" value="DUF659"/>
</dbReference>
<evidence type="ECO:0000256" key="4">
    <source>
        <dbReference type="ARBA" id="ARBA00022833"/>
    </source>
</evidence>
<dbReference type="PANTHER" id="PTHR46481">
    <property type="entry name" value="ZINC FINGER BED DOMAIN-CONTAINING PROTEIN 4"/>
    <property type="match status" value="1"/>
</dbReference>
<evidence type="ECO:0000256" key="1">
    <source>
        <dbReference type="ARBA" id="ARBA00004123"/>
    </source>
</evidence>
<protein>
    <submittedName>
        <fullName evidence="8">DUF659 domain-containing protein</fullName>
    </submittedName>
</protein>
<reference evidence="8" key="1">
    <citation type="submission" date="2022-11" db="UniProtKB">
        <authorList>
            <consortium name="WormBaseParasite"/>
        </authorList>
    </citation>
    <scope>IDENTIFICATION</scope>
</reference>
<dbReference type="WBParaSite" id="nRc.2.0.1.t29547-RA">
    <property type="protein sequence ID" value="nRc.2.0.1.t29547-RA"/>
    <property type="gene ID" value="nRc.2.0.1.g29547"/>
</dbReference>
<dbReference type="InterPro" id="IPR012337">
    <property type="entry name" value="RNaseH-like_sf"/>
</dbReference>
<evidence type="ECO:0000256" key="2">
    <source>
        <dbReference type="ARBA" id="ARBA00022723"/>
    </source>
</evidence>
<dbReference type="PANTHER" id="PTHR46481:SF10">
    <property type="entry name" value="ZINC FINGER BED DOMAIN-CONTAINING PROTEIN 39"/>
    <property type="match status" value="1"/>
</dbReference>
<keyword evidence="3" id="KW-0863">Zinc-finger</keyword>
<dbReference type="Proteomes" id="UP000887565">
    <property type="component" value="Unplaced"/>
</dbReference>
<comment type="subcellular location">
    <subcellularLocation>
        <location evidence="1">Nucleus</location>
    </subcellularLocation>
</comment>
<feature type="domain" description="DUF659" evidence="6">
    <location>
        <begin position="84"/>
        <end position="218"/>
    </location>
</feature>
<dbReference type="OMA" id="TIMVENC"/>